<evidence type="ECO:0000313" key="4">
    <source>
        <dbReference type="Proteomes" id="UP000306102"/>
    </source>
</evidence>
<keyword evidence="1" id="KW-0812">Transmembrane</keyword>
<organism evidence="3 4">
    <name type="scientific">Camellia sinensis var. sinensis</name>
    <name type="common">China tea</name>
    <dbReference type="NCBI Taxonomy" id="542762"/>
    <lineage>
        <taxon>Eukaryota</taxon>
        <taxon>Viridiplantae</taxon>
        <taxon>Streptophyta</taxon>
        <taxon>Embryophyta</taxon>
        <taxon>Tracheophyta</taxon>
        <taxon>Spermatophyta</taxon>
        <taxon>Magnoliopsida</taxon>
        <taxon>eudicotyledons</taxon>
        <taxon>Gunneridae</taxon>
        <taxon>Pentapetalae</taxon>
        <taxon>asterids</taxon>
        <taxon>Ericales</taxon>
        <taxon>Theaceae</taxon>
        <taxon>Camellia</taxon>
    </lineage>
</organism>
<dbReference type="InterPro" id="IPR006852">
    <property type="entry name" value="TOD1_MUCI70"/>
</dbReference>
<dbReference type="PANTHER" id="PTHR12956">
    <property type="entry name" value="ALKALINE CERAMIDASE-RELATED"/>
    <property type="match status" value="1"/>
</dbReference>
<dbReference type="AlphaFoldDB" id="A0A4S4EVK1"/>
<gene>
    <name evidence="3" type="ORF">TEA_000598</name>
</gene>
<name>A0A4S4EVK1_CAMSN</name>
<evidence type="ECO:0000259" key="2">
    <source>
        <dbReference type="Pfam" id="PF04765"/>
    </source>
</evidence>
<dbReference type="PANTHER" id="PTHR12956:SF61">
    <property type="entry name" value="TRNA (MET) CYTIDINE ACETYLTRANSFERASE-RELATED"/>
    <property type="match status" value="1"/>
</dbReference>
<protein>
    <recommendedName>
        <fullName evidence="2">TOD1/MUCI70 glycosyltransferase-like domain-containing protein</fullName>
    </recommendedName>
</protein>
<reference evidence="3 4" key="1">
    <citation type="journal article" date="2018" name="Proc. Natl. Acad. Sci. U.S.A.">
        <title>Draft genome sequence of Camellia sinensis var. sinensis provides insights into the evolution of the tea genome and tea quality.</title>
        <authorList>
            <person name="Wei C."/>
            <person name="Yang H."/>
            <person name="Wang S."/>
            <person name="Zhao J."/>
            <person name="Liu C."/>
            <person name="Gao L."/>
            <person name="Xia E."/>
            <person name="Lu Y."/>
            <person name="Tai Y."/>
            <person name="She G."/>
            <person name="Sun J."/>
            <person name="Cao H."/>
            <person name="Tong W."/>
            <person name="Gao Q."/>
            <person name="Li Y."/>
            <person name="Deng W."/>
            <person name="Jiang X."/>
            <person name="Wang W."/>
            <person name="Chen Q."/>
            <person name="Zhang S."/>
            <person name="Li H."/>
            <person name="Wu J."/>
            <person name="Wang P."/>
            <person name="Li P."/>
            <person name="Shi C."/>
            <person name="Zheng F."/>
            <person name="Jian J."/>
            <person name="Huang B."/>
            <person name="Shan D."/>
            <person name="Shi M."/>
            <person name="Fang C."/>
            <person name="Yue Y."/>
            <person name="Li F."/>
            <person name="Li D."/>
            <person name="Wei S."/>
            <person name="Han B."/>
            <person name="Jiang C."/>
            <person name="Yin Y."/>
            <person name="Xia T."/>
            <person name="Zhang Z."/>
            <person name="Bennetzen J.L."/>
            <person name="Zhao S."/>
            <person name="Wan X."/>
        </authorList>
    </citation>
    <scope>NUCLEOTIDE SEQUENCE [LARGE SCALE GENOMIC DNA]</scope>
    <source>
        <strain evidence="4">cv. Shuchazao</strain>
        <tissue evidence="3">Leaf</tissue>
    </source>
</reference>
<keyword evidence="4" id="KW-1185">Reference proteome</keyword>
<keyword evidence="1" id="KW-1133">Transmembrane helix</keyword>
<accession>A0A4S4EVK1</accession>
<feature type="domain" description="TOD1/MUCI70 glycosyltransferase-like" evidence="2">
    <location>
        <begin position="153"/>
        <end position="243"/>
    </location>
</feature>
<evidence type="ECO:0000256" key="1">
    <source>
        <dbReference type="SAM" id="Phobius"/>
    </source>
</evidence>
<keyword evidence="1" id="KW-0472">Membrane</keyword>
<dbReference type="InterPro" id="IPR048354">
    <property type="entry name" value="TOD1_MUCI70_glycTrfase_dom"/>
</dbReference>
<dbReference type="EMBL" id="SDRB02001966">
    <property type="protein sequence ID" value="THG20366.1"/>
    <property type="molecule type" value="Genomic_DNA"/>
</dbReference>
<dbReference type="Pfam" id="PF04765">
    <property type="entry name" value="TOD1_MUCI70"/>
    <property type="match status" value="1"/>
</dbReference>
<feature type="transmembrane region" description="Helical" evidence="1">
    <location>
        <begin position="245"/>
        <end position="271"/>
    </location>
</feature>
<evidence type="ECO:0000313" key="3">
    <source>
        <dbReference type="EMBL" id="THG20366.1"/>
    </source>
</evidence>
<proteinExistence type="predicted"/>
<comment type="caution">
    <text evidence="3">The sequence shown here is derived from an EMBL/GenBank/DDBJ whole genome shotgun (WGS) entry which is preliminary data.</text>
</comment>
<dbReference type="Proteomes" id="UP000306102">
    <property type="component" value="Unassembled WGS sequence"/>
</dbReference>
<sequence length="291" mass="32484">MLSLRWQDSFGGGGDDRLFKGEGFRSSLCFDLEKISVRFLRLDDDKIKEEIYVQFTGETVGEVKAVVDMHQRKADMAKHSDVFIALPEALRNKFHLKILAGHPESNEQSKPVSRLSQGLADSLANLPLCLVLGGEGNGLSAKTRQWERYCTMLKFNLKIQFLPGIHFYVMASSIDVLEGCVIIKKHIPITNLFTCLWFNEVDRFTSEDQLSFSTVQDRIMAEVNWSVDMFMDCERRNFVIQTRNATGLVALAIVAGLCALTHTLGILVVVIGASGFPTATTAIEIIVGSFR</sequence>
<dbReference type="Gene3D" id="3.40.50.450">
    <property type="match status" value="1"/>
</dbReference>